<evidence type="ECO:0000256" key="2">
    <source>
        <dbReference type="ARBA" id="ARBA00023043"/>
    </source>
</evidence>
<sequence>MLRNLFEMGYSLMSINKDGQTALHVASQRGDSNLVRYILANAPSNIVSVKDNLEGQTALHVAVQNGERKICYLLVSAGAPLLAVDKQDRTAQQIAEQTRDYDLAKYLEYRRRNDEFA</sequence>
<keyword evidence="1" id="KW-0677">Repeat</keyword>
<evidence type="ECO:0000256" key="1">
    <source>
        <dbReference type="ARBA" id="ARBA00022737"/>
    </source>
</evidence>
<proteinExistence type="predicted"/>
<feature type="repeat" description="ANK" evidence="3">
    <location>
        <begin position="54"/>
        <end position="86"/>
    </location>
</feature>
<evidence type="ECO:0000313" key="5">
    <source>
        <dbReference type="Proteomes" id="UP000007819"/>
    </source>
</evidence>
<dbReference type="GeneID" id="115034424"/>
<dbReference type="PANTHER" id="PTHR24173:SF74">
    <property type="entry name" value="ANKYRIN REPEAT DOMAIN-CONTAINING PROTEIN 16"/>
    <property type="match status" value="1"/>
</dbReference>
<dbReference type="PROSITE" id="PS50088">
    <property type="entry name" value="ANK_REPEAT"/>
    <property type="match status" value="2"/>
</dbReference>
<dbReference type="PANTHER" id="PTHR24173">
    <property type="entry name" value="ANKYRIN REPEAT CONTAINING"/>
    <property type="match status" value="1"/>
</dbReference>
<evidence type="ECO:0000313" key="4">
    <source>
        <dbReference type="EnsemblMetazoa" id="XP_029347220.1"/>
    </source>
</evidence>
<reference evidence="5" key="1">
    <citation type="submission" date="2010-06" db="EMBL/GenBank/DDBJ databases">
        <authorList>
            <person name="Jiang H."/>
            <person name="Abraham K."/>
            <person name="Ali S."/>
            <person name="Alsbrooks S.L."/>
            <person name="Anim B.N."/>
            <person name="Anosike U.S."/>
            <person name="Attaway T."/>
            <person name="Bandaranaike D.P."/>
            <person name="Battles P.K."/>
            <person name="Bell S.N."/>
            <person name="Bell A.V."/>
            <person name="Beltran B."/>
            <person name="Bickham C."/>
            <person name="Bustamante Y."/>
            <person name="Caleb T."/>
            <person name="Canada A."/>
            <person name="Cardenas V."/>
            <person name="Carter K."/>
            <person name="Chacko J."/>
            <person name="Chandrabose M.N."/>
            <person name="Chavez D."/>
            <person name="Chavez A."/>
            <person name="Chen L."/>
            <person name="Chu H.-S."/>
            <person name="Claassen K.J."/>
            <person name="Cockrell R."/>
            <person name="Collins M."/>
            <person name="Cooper J.A."/>
            <person name="Cree A."/>
            <person name="Curry S.M."/>
            <person name="Da Y."/>
            <person name="Dao M.D."/>
            <person name="Das B."/>
            <person name="Davila M.-L."/>
            <person name="Davy-Carroll L."/>
            <person name="Denson S."/>
            <person name="Dinh H."/>
            <person name="Ebong V.E."/>
            <person name="Edwards J.R."/>
            <person name="Egan A."/>
            <person name="El-Daye J."/>
            <person name="Escobedo L."/>
            <person name="Fernandez S."/>
            <person name="Fernando P.R."/>
            <person name="Flagg N."/>
            <person name="Forbes L.D."/>
            <person name="Fowler R.G."/>
            <person name="Fu Q."/>
            <person name="Gabisi R.A."/>
            <person name="Ganer J."/>
            <person name="Garbino Pronczuk A."/>
            <person name="Garcia R.M."/>
            <person name="Garner T."/>
            <person name="Garrett T.E."/>
            <person name="Gonzalez D.A."/>
            <person name="Hamid H."/>
            <person name="Hawkins E.S."/>
            <person name="Hirani K."/>
            <person name="Hogues M.E."/>
            <person name="Hollins B."/>
            <person name="Hsiao C.-H."/>
            <person name="Jabil R."/>
            <person name="James M.L."/>
            <person name="Jhangiani S.N."/>
            <person name="Johnson B."/>
            <person name="Johnson Q."/>
            <person name="Joshi V."/>
            <person name="Kalu J.B."/>
            <person name="Kam C."/>
            <person name="Kashfia A."/>
            <person name="Keebler J."/>
            <person name="Kisamo H."/>
            <person name="Kovar C.L."/>
            <person name="Lago L.A."/>
            <person name="Lai C.-Y."/>
            <person name="Laidlaw J."/>
            <person name="Lara F."/>
            <person name="Le T.-K."/>
            <person name="Lee S.L."/>
            <person name="Legall F.H."/>
            <person name="Lemon S.J."/>
            <person name="Lewis L.R."/>
            <person name="Li B."/>
            <person name="Liu Y."/>
            <person name="Liu Y.-S."/>
            <person name="Lopez J."/>
            <person name="Lozado R.J."/>
            <person name="Lu J."/>
            <person name="Madu R.C."/>
            <person name="Maheshwari M."/>
            <person name="Maheshwari R."/>
            <person name="Malloy K."/>
            <person name="Martinez E."/>
            <person name="Mathew T."/>
            <person name="Mercado I.C."/>
            <person name="Mercado C."/>
            <person name="Meyer B."/>
            <person name="Montgomery K."/>
            <person name="Morgan M.B."/>
            <person name="Munidasa M."/>
            <person name="Nazareth L.V."/>
            <person name="Nelson J."/>
            <person name="Ng B.M."/>
            <person name="Nguyen N.B."/>
            <person name="Nguyen P.Q."/>
            <person name="Nguyen T."/>
            <person name="Obregon M."/>
            <person name="Okwuonu G.O."/>
            <person name="Onwere C.G."/>
            <person name="Orozco G."/>
            <person name="Parra A."/>
            <person name="Patel S."/>
            <person name="Patil S."/>
            <person name="Perez A."/>
            <person name="Perez Y."/>
            <person name="Pham C."/>
            <person name="Primus E.L."/>
            <person name="Pu L.-L."/>
            <person name="Puazo M."/>
            <person name="Qin X."/>
            <person name="Quiroz J.B."/>
            <person name="Reese J."/>
            <person name="Richards S."/>
            <person name="Rives C.M."/>
            <person name="Robberts R."/>
            <person name="Ruiz S.J."/>
            <person name="Ruiz M.J."/>
            <person name="Santibanez J."/>
            <person name="Schneider B.W."/>
            <person name="Sisson I."/>
            <person name="Smith M."/>
            <person name="Sodergren E."/>
            <person name="Song X.-Z."/>
            <person name="Song B.B."/>
            <person name="Summersgill H."/>
            <person name="Thelus R."/>
            <person name="Thornton R.D."/>
            <person name="Trejos Z.Y."/>
            <person name="Usmani K."/>
            <person name="Vattathil S."/>
            <person name="Villasana D."/>
            <person name="Walker D.L."/>
            <person name="Wang S."/>
            <person name="Wang K."/>
            <person name="White C.S."/>
            <person name="Williams A.C."/>
            <person name="Williamson J."/>
            <person name="Wilson K."/>
            <person name="Woghiren I.O."/>
            <person name="Woodworth J.R."/>
            <person name="Worley K.C."/>
            <person name="Wright R.A."/>
            <person name="Wu W."/>
            <person name="Young L."/>
            <person name="Zhang L."/>
            <person name="Zhang J."/>
            <person name="Zhu Y."/>
            <person name="Muzny D.M."/>
            <person name="Weinstock G."/>
            <person name="Gibbs R.A."/>
        </authorList>
    </citation>
    <scope>NUCLEOTIDE SEQUENCE [LARGE SCALE GENOMIC DNA]</scope>
    <source>
        <strain evidence="5">LSR1</strain>
    </source>
</reference>
<name>A0A8R2NTK1_ACYPI</name>
<feature type="repeat" description="ANK" evidence="3">
    <location>
        <begin position="18"/>
        <end position="39"/>
    </location>
</feature>
<organism evidence="4 5">
    <name type="scientific">Acyrthosiphon pisum</name>
    <name type="common">Pea aphid</name>
    <dbReference type="NCBI Taxonomy" id="7029"/>
    <lineage>
        <taxon>Eukaryota</taxon>
        <taxon>Metazoa</taxon>
        <taxon>Ecdysozoa</taxon>
        <taxon>Arthropoda</taxon>
        <taxon>Hexapoda</taxon>
        <taxon>Insecta</taxon>
        <taxon>Pterygota</taxon>
        <taxon>Neoptera</taxon>
        <taxon>Paraneoptera</taxon>
        <taxon>Hemiptera</taxon>
        <taxon>Sternorrhyncha</taxon>
        <taxon>Aphidomorpha</taxon>
        <taxon>Aphidoidea</taxon>
        <taxon>Aphididae</taxon>
        <taxon>Macrosiphini</taxon>
        <taxon>Acyrthosiphon</taxon>
    </lineage>
</organism>
<dbReference type="SUPFAM" id="SSF48403">
    <property type="entry name" value="Ankyrin repeat"/>
    <property type="match status" value="1"/>
</dbReference>
<dbReference type="EnsemblMetazoa" id="XM_029491360.1">
    <property type="protein sequence ID" value="XP_029347220.1"/>
    <property type="gene ID" value="LOC115034424"/>
</dbReference>
<dbReference type="Gene3D" id="1.25.40.20">
    <property type="entry name" value="Ankyrin repeat-containing domain"/>
    <property type="match status" value="1"/>
</dbReference>
<dbReference type="Pfam" id="PF12796">
    <property type="entry name" value="Ank_2"/>
    <property type="match status" value="1"/>
</dbReference>
<keyword evidence="2 3" id="KW-0040">ANK repeat</keyword>
<dbReference type="Proteomes" id="UP000007819">
    <property type="component" value="Chromosome A3"/>
</dbReference>
<accession>A0A8R2NTK1</accession>
<dbReference type="KEGG" id="api:115034424"/>
<dbReference type="AlphaFoldDB" id="A0A8R2NTK1"/>
<reference evidence="4" key="2">
    <citation type="submission" date="2022-06" db="UniProtKB">
        <authorList>
            <consortium name="EnsemblMetazoa"/>
        </authorList>
    </citation>
    <scope>IDENTIFICATION</scope>
</reference>
<keyword evidence="5" id="KW-1185">Reference proteome</keyword>
<dbReference type="RefSeq" id="XP_029347220.1">
    <property type="nucleotide sequence ID" value="XM_029491360.1"/>
</dbReference>
<evidence type="ECO:0000256" key="3">
    <source>
        <dbReference type="PROSITE-ProRule" id="PRU00023"/>
    </source>
</evidence>
<dbReference type="InterPro" id="IPR036770">
    <property type="entry name" value="Ankyrin_rpt-contain_sf"/>
</dbReference>
<dbReference type="OrthoDB" id="242257at2759"/>
<dbReference type="PROSITE" id="PS50297">
    <property type="entry name" value="ANK_REP_REGION"/>
    <property type="match status" value="2"/>
</dbReference>
<protein>
    <submittedName>
        <fullName evidence="4">Uncharacterized protein</fullName>
    </submittedName>
</protein>
<dbReference type="SMART" id="SM00248">
    <property type="entry name" value="ANK"/>
    <property type="match status" value="2"/>
</dbReference>
<dbReference type="InterPro" id="IPR002110">
    <property type="entry name" value="Ankyrin_rpt"/>
</dbReference>